<feature type="transmembrane region" description="Helical" evidence="2">
    <location>
        <begin position="56"/>
        <end position="74"/>
    </location>
</feature>
<feature type="transmembrane region" description="Helical" evidence="2">
    <location>
        <begin position="209"/>
        <end position="230"/>
    </location>
</feature>
<comment type="caution">
    <text evidence="4">The sequence shown here is derived from an EMBL/GenBank/DDBJ whole genome shotgun (WGS) entry which is preliminary data.</text>
</comment>
<reference evidence="4" key="2">
    <citation type="submission" date="2020-09" db="EMBL/GenBank/DDBJ databases">
        <authorList>
            <person name="Sun Q."/>
            <person name="Ohkuma M."/>
        </authorList>
    </citation>
    <scope>NUCLEOTIDE SEQUENCE</scope>
    <source>
        <strain evidence="4">JCM 31311</strain>
    </source>
</reference>
<dbReference type="PANTHER" id="PTHR36435:SF1">
    <property type="entry name" value="CAAX AMINO TERMINAL PROTEASE FAMILY PROTEIN"/>
    <property type="match status" value="1"/>
</dbReference>
<organism evidence="4 5">
    <name type="scientific">Deinococcus ruber</name>
    <dbReference type="NCBI Taxonomy" id="1848197"/>
    <lineage>
        <taxon>Bacteria</taxon>
        <taxon>Thermotogati</taxon>
        <taxon>Deinococcota</taxon>
        <taxon>Deinococci</taxon>
        <taxon>Deinococcales</taxon>
        <taxon>Deinococcaceae</taxon>
        <taxon>Deinococcus</taxon>
    </lineage>
</organism>
<accession>A0A918CHY7</accession>
<evidence type="ECO:0000256" key="1">
    <source>
        <dbReference type="SAM" id="MobiDB-lite"/>
    </source>
</evidence>
<feature type="transmembrane region" description="Helical" evidence="2">
    <location>
        <begin position="251"/>
        <end position="272"/>
    </location>
</feature>
<dbReference type="GO" id="GO:0004175">
    <property type="term" value="F:endopeptidase activity"/>
    <property type="evidence" value="ECO:0007669"/>
    <property type="project" value="UniProtKB-ARBA"/>
</dbReference>
<keyword evidence="2" id="KW-0812">Transmembrane</keyword>
<dbReference type="InterPro" id="IPR003675">
    <property type="entry name" value="Rce1/LyrA-like_dom"/>
</dbReference>
<feature type="transmembrane region" description="Helical" evidence="2">
    <location>
        <begin position="94"/>
        <end position="116"/>
    </location>
</feature>
<protein>
    <recommendedName>
        <fullName evidence="3">CAAX prenyl protease 2/Lysostaphin resistance protein A-like domain-containing protein</fullName>
    </recommendedName>
</protein>
<evidence type="ECO:0000259" key="3">
    <source>
        <dbReference type="Pfam" id="PF02517"/>
    </source>
</evidence>
<keyword evidence="5" id="KW-1185">Reference proteome</keyword>
<sequence>MTDWPPPTPAASPPPADSQPSAIQIRPLDGNRAVLLLLVTQTALVSVLAARGVPLGISALLGVLATVLAALLLMRGTLTKLFQDTRWRTPPAVWTALGALTLGVIASRGLLVFVLSVSPRAVANLPDYPTSGLDTWLFIVVGGLLIPVAEEIVFRGLLMRGFERARGPVFAALASGLLFSLAHGVPAQIAAILPIAWVLARSNQASGSLWTGVLIHALNNGGSLLLVQLLSGTQLMDQAQKQLGQQTALPLQLGVAGLLVAAAAMFVATLWLRPRADIPAPVGGPVISGSLVTVMILILLIVLSQITPIRALLGR</sequence>
<dbReference type="Pfam" id="PF02517">
    <property type="entry name" value="Rce1-like"/>
    <property type="match status" value="1"/>
</dbReference>
<dbReference type="PANTHER" id="PTHR36435">
    <property type="entry name" value="SLR1288 PROTEIN"/>
    <property type="match status" value="1"/>
</dbReference>
<dbReference type="Proteomes" id="UP000603865">
    <property type="component" value="Unassembled WGS sequence"/>
</dbReference>
<feature type="transmembrane region" description="Helical" evidence="2">
    <location>
        <begin position="170"/>
        <end position="197"/>
    </location>
</feature>
<dbReference type="EMBL" id="BMQL01000034">
    <property type="protein sequence ID" value="GGR24780.1"/>
    <property type="molecule type" value="Genomic_DNA"/>
</dbReference>
<evidence type="ECO:0000256" key="2">
    <source>
        <dbReference type="SAM" id="Phobius"/>
    </source>
</evidence>
<name>A0A918CHY7_9DEIO</name>
<dbReference type="GO" id="GO:0080120">
    <property type="term" value="P:CAAX-box protein maturation"/>
    <property type="evidence" value="ECO:0007669"/>
    <property type="project" value="UniProtKB-ARBA"/>
</dbReference>
<feature type="transmembrane region" description="Helical" evidence="2">
    <location>
        <begin position="292"/>
        <end position="313"/>
    </location>
</feature>
<feature type="compositionally biased region" description="Pro residues" evidence="1">
    <location>
        <begin position="1"/>
        <end position="17"/>
    </location>
</feature>
<feature type="region of interest" description="Disordered" evidence="1">
    <location>
        <begin position="1"/>
        <end position="20"/>
    </location>
</feature>
<reference evidence="4" key="1">
    <citation type="journal article" date="2014" name="Int. J. Syst. Evol. Microbiol.">
        <title>Complete genome sequence of Corynebacterium casei LMG S-19264T (=DSM 44701T), isolated from a smear-ripened cheese.</title>
        <authorList>
            <consortium name="US DOE Joint Genome Institute (JGI-PGF)"/>
            <person name="Walter F."/>
            <person name="Albersmeier A."/>
            <person name="Kalinowski J."/>
            <person name="Ruckert C."/>
        </authorList>
    </citation>
    <scope>NUCLEOTIDE SEQUENCE</scope>
    <source>
        <strain evidence="4">JCM 31311</strain>
    </source>
</reference>
<proteinExistence type="predicted"/>
<keyword evidence="2" id="KW-1133">Transmembrane helix</keyword>
<dbReference type="InterPro" id="IPR052710">
    <property type="entry name" value="CAAX_protease"/>
</dbReference>
<dbReference type="RefSeq" id="WP_189092321.1">
    <property type="nucleotide sequence ID" value="NZ_BMQL01000034.1"/>
</dbReference>
<keyword evidence="2" id="KW-0472">Membrane</keyword>
<dbReference type="AlphaFoldDB" id="A0A918CHY7"/>
<evidence type="ECO:0000313" key="4">
    <source>
        <dbReference type="EMBL" id="GGR24780.1"/>
    </source>
</evidence>
<feature type="transmembrane region" description="Helical" evidence="2">
    <location>
        <begin position="136"/>
        <end position="158"/>
    </location>
</feature>
<gene>
    <name evidence="4" type="ORF">GCM10008957_40540</name>
</gene>
<feature type="domain" description="CAAX prenyl protease 2/Lysostaphin resistance protein A-like" evidence="3">
    <location>
        <begin position="135"/>
        <end position="220"/>
    </location>
</feature>
<evidence type="ECO:0000313" key="5">
    <source>
        <dbReference type="Proteomes" id="UP000603865"/>
    </source>
</evidence>